<feature type="compositionally biased region" description="Low complexity" evidence="2">
    <location>
        <begin position="490"/>
        <end position="505"/>
    </location>
</feature>
<evidence type="ECO:0000256" key="2">
    <source>
        <dbReference type="SAM" id="MobiDB-lite"/>
    </source>
</evidence>
<feature type="coiled-coil region" evidence="1">
    <location>
        <begin position="664"/>
        <end position="698"/>
    </location>
</feature>
<name>A0AAT9FJI8_9BACT</name>
<dbReference type="Gene3D" id="3.40.50.300">
    <property type="entry name" value="P-loop containing nucleotide triphosphate hydrolases"/>
    <property type="match status" value="2"/>
</dbReference>
<dbReference type="SUPFAM" id="SSF52540">
    <property type="entry name" value="P-loop containing nucleoside triphosphate hydrolases"/>
    <property type="match status" value="1"/>
</dbReference>
<dbReference type="PANTHER" id="PTHR30121">
    <property type="entry name" value="UNCHARACTERIZED PROTEIN YJGR-RELATED"/>
    <property type="match status" value="1"/>
</dbReference>
<evidence type="ECO:0000256" key="1">
    <source>
        <dbReference type="SAM" id="Coils"/>
    </source>
</evidence>
<dbReference type="AlphaFoldDB" id="A0AAT9FJI8"/>
<proteinExistence type="predicted"/>
<dbReference type="PANTHER" id="PTHR30121:SF6">
    <property type="entry name" value="SLR6007 PROTEIN"/>
    <property type="match status" value="1"/>
</dbReference>
<feature type="coiled-coil region" evidence="1">
    <location>
        <begin position="730"/>
        <end position="764"/>
    </location>
</feature>
<dbReference type="KEGG" id="osu:NT6N_11450"/>
<accession>A0AAT9FJI8</accession>
<dbReference type="GO" id="GO:0005524">
    <property type="term" value="F:ATP binding"/>
    <property type="evidence" value="ECO:0007669"/>
    <property type="project" value="UniProtKB-KW"/>
</dbReference>
<gene>
    <name evidence="4" type="ORF">NT6N_11450</name>
</gene>
<keyword evidence="4" id="KW-0547">Nucleotide-binding</keyword>
<keyword evidence="4" id="KW-0067">ATP-binding</keyword>
<dbReference type="InterPro" id="IPR051162">
    <property type="entry name" value="T4SS_component"/>
</dbReference>
<feature type="region of interest" description="Disordered" evidence="2">
    <location>
        <begin position="474"/>
        <end position="505"/>
    </location>
</feature>
<dbReference type="EMBL" id="AP026866">
    <property type="protein sequence ID" value="BDS06105.1"/>
    <property type="molecule type" value="Genomic_DNA"/>
</dbReference>
<protein>
    <submittedName>
        <fullName evidence="4">ATP-binding protein</fullName>
    </submittedName>
</protein>
<reference evidence="4" key="1">
    <citation type="submission" date="2024-07" db="EMBL/GenBank/DDBJ databases">
        <title>Complete genome sequence of Verrucomicrobiaceae bacterium NT6N.</title>
        <authorList>
            <person name="Huang C."/>
            <person name="Takami H."/>
            <person name="Hamasaki K."/>
        </authorList>
    </citation>
    <scope>NUCLEOTIDE SEQUENCE</scope>
    <source>
        <strain evidence="4">NT6N</strain>
    </source>
</reference>
<sequence>MNIQTSDYEKLGSFYLGRGYDLKKSELEDELVLYDSKDLVTHGVVLGMTGSGKTGLCLSILEEAAMDNIPAIIIDPKGDIANLMLTFPDFEGSDFRPWINEDDAHKKGVTPDEYAAKTANMWKEGIAGWGQSPDRVKEFKNKCDINIFTPGSKAGIPVSILSSLEVPPFEVMDDGELLGDRIESTVSSLLSLVGVNADPIQSPEAVILGTIFSTCWQAGQNLTLESLIRHLQKPPFDKVGVIDVESFMDEKERHKLALKFNSLLASPGFATWMEGPALDMNNMMHAPDGKPRISIFSIAHLSDAERMFFVSLLLNQMLGWMRSQNGTTSLRAMLYMDEIYGFLPPSQNPPSKKPMMTMLKQGRAFGLGVLLATQNPVDLDYKALSNIGTWWLGRLQTERDKARVLDGLEGAAASQEGGFDRGQMEELLAGLGSRVFLMNNVHEDSPVVFHVRWVMSYLCGPLTRTKIKELMDPKRDQFPSAKDKQVTAKQSSNPMAMPSAAPQAPVGQRPVVGAGVTEYFAPFAGEADGITYKPALLREANVHFSSSKCGIDGSRLMRFTNAISDNGIDWDHDAGCTHPVKTLDSKPRKGCGFEELPGFAMNADNYKQVEKDFEDHIYRNERVEIFYCPLFKSYSQLGESEGAFRGRLATQAREVRDEAVEKLRDKYEAKIKTKEGQVDRAENTLAKEEAEASSATWDIGAKVLGGLLGGLLGGRRRSSSSSAVTSAGRAYKQRRDVKIAEKKVEDLEEDIAELEAELNEEIGELDAQFDPSTVKLENEAIKPYKKDIDVRTVALIWLPYDRDDQKAW</sequence>
<evidence type="ECO:0000259" key="3">
    <source>
        <dbReference type="Pfam" id="PF01935"/>
    </source>
</evidence>
<feature type="compositionally biased region" description="Basic and acidic residues" evidence="2">
    <location>
        <begin position="474"/>
        <end position="486"/>
    </location>
</feature>
<evidence type="ECO:0000313" key="4">
    <source>
        <dbReference type="EMBL" id="BDS06105.1"/>
    </source>
</evidence>
<dbReference type="InterPro" id="IPR027417">
    <property type="entry name" value="P-loop_NTPase"/>
</dbReference>
<dbReference type="Pfam" id="PF01935">
    <property type="entry name" value="DUF87"/>
    <property type="match status" value="1"/>
</dbReference>
<organism evidence="4">
    <name type="scientific">Oceaniferula spumae</name>
    <dbReference type="NCBI Taxonomy" id="2979115"/>
    <lineage>
        <taxon>Bacteria</taxon>
        <taxon>Pseudomonadati</taxon>
        <taxon>Verrucomicrobiota</taxon>
        <taxon>Verrucomicrobiia</taxon>
        <taxon>Verrucomicrobiales</taxon>
        <taxon>Verrucomicrobiaceae</taxon>
        <taxon>Oceaniferula</taxon>
    </lineage>
</organism>
<feature type="domain" description="Helicase HerA central" evidence="3">
    <location>
        <begin position="36"/>
        <end position="82"/>
    </location>
</feature>
<keyword evidence="1" id="KW-0175">Coiled coil</keyword>
<dbReference type="InterPro" id="IPR002789">
    <property type="entry name" value="HerA_central"/>
</dbReference>